<reference evidence="1" key="2">
    <citation type="journal article" date="2015" name="Genome Announc.">
        <title>Draft Genome Sequence of Filamentous Marine Cyanobacterium Lyngbya confervoides Strain BDU141951.</title>
        <authorList>
            <person name="Chandrababunaidu M.M."/>
            <person name="Sen D."/>
            <person name="Tripathy S."/>
        </authorList>
    </citation>
    <scope>NUCLEOTIDE SEQUENCE</scope>
    <source>
        <strain evidence="1">BDU141951</strain>
    </source>
</reference>
<protein>
    <submittedName>
        <fullName evidence="1">Nuclear transport factor 2 family protein</fullName>
    </submittedName>
</protein>
<proteinExistence type="predicted"/>
<organism evidence="1">
    <name type="scientific">Lyngbya confervoides BDU141951</name>
    <dbReference type="NCBI Taxonomy" id="1574623"/>
    <lineage>
        <taxon>Bacteria</taxon>
        <taxon>Bacillati</taxon>
        <taxon>Cyanobacteriota</taxon>
        <taxon>Cyanophyceae</taxon>
        <taxon>Oscillatoriophycideae</taxon>
        <taxon>Oscillatoriales</taxon>
        <taxon>Microcoleaceae</taxon>
        <taxon>Lyngbya</taxon>
    </lineage>
</organism>
<dbReference type="EMBL" id="JTHE02000003">
    <property type="protein sequence ID" value="NEV66529.1"/>
    <property type="molecule type" value="Genomic_DNA"/>
</dbReference>
<name>A0A0C1Y115_9CYAN</name>
<sequence length="128" mass="13780">MSTSLTSEIQAAEAALREAMMTSNVPHLDHLLADNLVFTNHLGQVMTKQADLEAHRSGAIAIHQLDLSDQQITLLGQVAVVTVAADISGTFAAQPFATTLRFTRVWQAQAPGRWQVRIAQATAVVHPA</sequence>
<dbReference type="SUPFAM" id="SSF54427">
    <property type="entry name" value="NTF2-like"/>
    <property type="match status" value="1"/>
</dbReference>
<dbReference type="InterPro" id="IPR027843">
    <property type="entry name" value="DUF4440"/>
</dbReference>
<dbReference type="Pfam" id="PF14534">
    <property type="entry name" value="DUF4440"/>
    <property type="match status" value="1"/>
</dbReference>
<reference evidence="1" key="3">
    <citation type="submission" date="2020-02" db="EMBL/GenBank/DDBJ databases">
        <authorList>
            <person name="Sarangi A.N."/>
            <person name="Ghosh S."/>
            <person name="Mukherjee M."/>
            <person name="Tripathy S."/>
        </authorList>
    </citation>
    <scope>NUCLEOTIDE SEQUENCE</scope>
    <source>
        <strain evidence="1">BDU141951</strain>
    </source>
</reference>
<dbReference type="AlphaFoldDB" id="A0A0C1Y115"/>
<comment type="caution">
    <text evidence="1">The sequence shown here is derived from an EMBL/GenBank/DDBJ whole genome shotgun (WGS) entry which is preliminary data.</text>
</comment>
<accession>A0A0C1Y115</accession>
<dbReference type="Gene3D" id="3.10.450.50">
    <property type="match status" value="1"/>
</dbReference>
<gene>
    <name evidence="1" type="ORF">QQ91_005330</name>
</gene>
<reference evidence="1" key="1">
    <citation type="submission" date="2014-11" db="EMBL/GenBank/DDBJ databases">
        <authorList>
            <person name="Malar M.C."/>
            <person name="Sen D."/>
            <person name="Tripathy S."/>
        </authorList>
    </citation>
    <scope>NUCLEOTIDE SEQUENCE</scope>
    <source>
        <strain evidence="1">BDU141951</strain>
    </source>
</reference>
<evidence type="ECO:0000313" key="1">
    <source>
        <dbReference type="EMBL" id="NEV66529.1"/>
    </source>
</evidence>
<dbReference type="InterPro" id="IPR032710">
    <property type="entry name" value="NTF2-like_dom_sf"/>
</dbReference>